<dbReference type="InterPro" id="IPR015915">
    <property type="entry name" value="Kelch-typ_b-propeller"/>
</dbReference>
<keyword evidence="2" id="KW-1185">Reference proteome</keyword>
<dbReference type="SUPFAM" id="SSF117281">
    <property type="entry name" value="Kelch motif"/>
    <property type="match status" value="1"/>
</dbReference>
<feature type="non-terminal residue" evidence="1">
    <location>
        <position position="156"/>
    </location>
</feature>
<dbReference type="Gene3D" id="2.120.10.80">
    <property type="entry name" value="Kelch-type beta propeller"/>
    <property type="match status" value="1"/>
</dbReference>
<dbReference type="Proteomes" id="UP000321570">
    <property type="component" value="Unassembled WGS sequence"/>
</dbReference>
<name>A0A564XWW1_HYMDI</name>
<sequence>MMDVSTDQVSSLPDMINIIQSLFGVGTENDIFVFGIETFLHSPDRFSDEIYETASGIWLLLPSMIEERSRRAAVNIPGFGVLVIGGTGRNGLPLCYTELLTRLPNERGGGGGEKWQWRHFPPSNYDHRGFPLSVNFQGRVYIVGCGGYLNEIQQAV</sequence>
<accession>A0A564XWW1</accession>
<organism evidence="1 2">
    <name type="scientific">Hymenolepis diminuta</name>
    <name type="common">Rat tapeworm</name>
    <dbReference type="NCBI Taxonomy" id="6216"/>
    <lineage>
        <taxon>Eukaryota</taxon>
        <taxon>Metazoa</taxon>
        <taxon>Spiralia</taxon>
        <taxon>Lophotrochozoa</taxon>
        <taxon>Platyhelminthes</taxon>
        <taxon>Cestoda</taxon>
        <taxon>Eucestoda</taxon>
        <taxon>Cyclophyllidea</taxon>
        <taxon>Hymenolepididae</taxon>
        <taxon>Hymenolepis</taxon>
    </lineage>
</organism>
<evidence type="ECO:0000313" key="2">
    <source>
        <dbReference type="Proteomes" id="UP000321570"/>
    </source>
</evidence>
<gene>
    <name evidence="1" type="ORF">WMSIL1_LOCUS250</name>
</gene>
<protein>
    <submittedName>
        <fullName evidence="1">Uncharacterized protein</fullName>
    </submittedName>
</protein>
<reference evidence="1 2" key="1">
    <citation type="submission" date="2019-07" db="EMBL/GenBank/DDBJ databases">
        <authorList>
            <person name="Jastrzebski P J."/>
            <person name="Paukszto L."/>
            <person name="Jastrzebski P J."/>
        </authorList>
    </citation>
    <scope>NUCLEOTIDE SEQUENCE [LARGE SCALE GENOMIC DNA]</scope>
    <source>
        <strain evidence="1 2">WMS-il1</strain>
    </source>
</reference>
<dbReference type="AlphaFoldDB" id="A0A564XWW1"/>
<proteinExistence type="predicted"/>
<evidence type="ECO:0000313" key="1">
    <source>
        <dbReference type="EMBL" id="VUZ38794.1"/>
    </source>
</evidence>
<dbReference type="EMBL" id="CABIJS010000007">
    <property type="protein sequence ID" value="VUZ38794.1"/>
    <property type="molecule type" value="Genomic_DNA"/>
</dbReference>